<dbReference type="InterPro" id="IPR011990">
    <property type="entry name" value="TPR-like_helical_dom_sf"/>
</dbReference>
<evidence type="ECO:0000256" key="6">
    <source>
        <dbReference type="PROSITE-ProRule" id="PRU00504"/>
    </source>
</evidence>
<keyword evidence="4 7" id="KW-1133">Transmembrane helix</keyword>
<evidence type="ECO:0000256" key="7">
    <source>
        <dbReference type="SAM" id="Phobius"/>
    </source>
</evidence>
<dbReference type="EMBL" id="JBHSQV010000187">
    <property type="protein sequence ID" value="MFC5989111.1"/>
    <property type="molecule type" value="Genomic_DNA"/>
</dbReference>
<dbReference type="PANTHER" id="PTHR24104">
    <property type="entry name" value="E3 UBIQUITIN-PROTEIN LIGASE NHLRC1-RELATED"/>
    <property type="match status" value="1"/>
</dbReference>
<comment type="caution">
    <text evidence="9">The sequence shown here is derived from an EMBL/GenBank/DDBJ whole genome shotgun (WGS) entry which is preliminary data.</text>
</comment>
<evidence type="ECO:0000256" key="3">
    <source>
        <dbReference type="ARBA" id="ARBA00022737"/>
    </source>
</evidence>
<dbReference type="Pfam" id="PF01436">
    <property type="entry name" value="NHL"/>
    <property type="match status" value="2"/>
</dbReference>
<dbReference type="PANTHER" id="PTHR24104:SF25">
    <property type="entry name" value="PROTEIN LIN-41"/>
    <property type="match status" value="1"/>
</dbReference>
<dbReference type="SUPFAM" id="SSF82866">
    <property type="entry name" value="Multidrug efflux transporter AcrB transmembrane domain"/>
    <property type="match status" value="1"/>
</dbReference>
<reference evidence="10" key="1">
    <citation type="journal article" date="2019" name="Int. J. Syst. Evol. Microbiol.">
        <title>The Global Catalogue of Microorganisms (GCM) 10K type strain sequencing project: providing services to taxonomists for standard genome sequencing and annotation.</title>
        <authorList>
            <consortium name="The Broad Institute Genomics Platform"/>
            <consortium name="The Broad Institute Genome Sequencing Center for Infectious Disease"/>
            <person name="Wu L."/>
            <person name="Ma J."/>
        </authorList>
    </citation>
    <scope>NUCLEOTIDE SEQUENCE [LARGE SCALE GENOMIC DNA]</scope>
    <source>
        <strain evidence="10">CCM 8749</strain>
    </source>
</reference>
<name>A0ABW1IVT4_9BACL</name>
<evidence type="ECO:0000313" key="9">
    <source>
        <dbReference type="EMBL" id="MFC5989111.1"/>
    </source>
</evidence>
<dbReference type="SUPFAM" id="SSF101898">
    <property type="entry name" value="NHL repeat"/>
    <property type="match status" value="1"/>
</dbReference>
<keyword evidence="5 7" id="KW-0472">Membrane</keyword>
<dbReference type="InterPro" id="IPR006977">
    <property type="entry name" value="Yip1_dom"/>
</dbReference>
<evidence type="ECO:0000256" key="4">
    <source>
        <dbReference type="ARBA" id="ARBA00022989"/>
    </source>
</evidence>
<dbReference type="CDD" id="cd05819">
    <property type="entry name" value="NHL"/>
    <property type="match status" value="1"/>
</dbReference>
<accession>A0ABW1IVT4</accession>
<evidence type="ECO:0000256" key="2">
    <source>
        <dbReference type="ARBA" id="ARBA00022692"/>
    </source>
</evidence>
<keyword evidence="2 7" id="KW-0812">Transmembrane</keyword>
<evidence type="ECO:0000256" key="5">
    <source>
        <dbReference type="ARBA" id="ARBA00023136"/>
    </source>
</evidence>
<organism evidence="9 10">
    <name type="scientific">Marinicrinis lubricantis</name>
    <dbReference type="NCBI Taxonomy" id="2086470"/>
    <lineage>
        <taxon>Bacteria</taxon>
        <taxon>Bacillati</taxon>
        <taxon>Bacillota</taxon>
        <taxon>Bacilli</taxon>
        <taxon>Bacillales</taxon>
        <taxon>Paenibacillaceae</taxon>
    </lineage>
</organism>
<feature type="transmembrane region" description="Helical" evidence="7">
    <location>
        <begin position="645"/>
        <end position="665"/>
    </location>
</feature>
<evidence type="ECO:0000259" key="8">
    <source>
        <dbReference type="Pfam" id="PF04893"/>
    </source>
</evidence>
<evidence type="ECO:0000313" key="10">
    <source>
        <dbReference type="Proteomes" id="UP001596250"/>
    </source>
</evidence>
<feature type="transmembrane region" description="Helical" evidence="7">
    <location>
        <begin position="474"/>
        <end position="491"/>
    </location>
</feature>
<dbReference type="RefSeq" id="WP_379896672.1">
    <property type="nucleotide sequence ID" value="NZ_CBCSCT010000002.1"/>
</dbReference>
<dbReference type="InterPro" id="IPR011042">
    <property type="entry name" value="6-blade_b-propeller_TolB-like"/>
</dbReference>
<protein>
    <submittedName>
        <fullName evidence="9">YIP1 family protein</fullName>
    </submittedName>
</protein>
<dbReference type="Pfam" id="PF04893">
    <property type="entry name" value="Yip1"/>
    <property type="match status" value="1"/>
</dbReference>
<feature type="repeat" description="NHL" evidence="6">
    <location>
        <begin position="80"/>
        <end position="109"/>
    </location>
</feature>
<feature type="transmembrane region" description="Helical" evidence="7">
    <location>
        <begin position="544"/>
        <end position="567"/>
    </location>
</feature>
<dbReference type="SUPFAM" id="SSF48452">
    <property type="entry name" value="TPR-like"/>
    <property type="match status" value="1"/>
</dbReference>
<feature type="domain" description="Yip1" evidence="8">
    <location>
        <begin position="524"/>
        <end position="694"/>
    </location>
</feature>
<sequence length="718" mass="80685">MKWLSSKWTKLFFLVFVVAGLMITPSHTRADVMYSTFTRDGFGKLVWGIQPAYSPDKIIAHDLVVPDPDDPNIMVPSPMRGPQDVFVTGNDEIYVADTGNNRIVHFDADGSFIRFISLEDDPLSSPHGVFVTDDGLIYIADTGNKRIVKLDPDGRLLQTFGKPESRYIPSDLKFDPIKLVVDKRGYIYVVTLGGYYGAIQLDASGQFSKFFGMNQAPFSAIDAIKKALYTREMYENELSKLPPPITNIAVDQNGFIYTVTSGEDVTSNQIKKLNFEGQNILSNDSSLGEGNSSFGEYTSRDFSGSKGLPVNLIDVATDPQGNFIVIDKQYKYVSQYDASGELLFFWGGQSANSITQLGLVKSPVSIALNSKHDLFILDDQEGVLQKFRLSEFGALVYEANGLTLQGKYLESEEAWQEVMKLNAFYTPAMEGLAKAAYKKGDYERAADLYHQSGNEIGYSESFWQIRLLWMQKHFSTMATGLVIAAAVLFVWSKVWQRIRKKWDIRAAGNWKSKKVLGELKHALYVLKHPLDGFTALRYEQKGSILSALIIYAAAYLAIVITVLYTSFSFNKINVRDVNIYMILLQYIVMLGAWIVCNYLISSIYRGEGRFRDTFISTAYALVPIIIIGVPLAVVSNVLTHSEAPIYHYIRFAMVVWIVLLFFWKVQSLQNYSVGETAVNIFLSVFSIAVMAVIALILVGLTNELRIFLYELYQEVTLQ</sequence>
<dbReference type="InterPro" id="IPR050952">
    <property type="entry name" value="TRIM-NHL_E3_ligases"/>
</dbReference>
<proteinExistence type="predicted"/>
<feature type="transmembrane region" description="Helical" evidence="7">
    <location>
        <begin position="613"/>
        <end position="633"/>
    </location>
</feature>
<dbReference type="Gene3D" id="2.120.10.30">
    <property type="entry name" value="TolB, C-terminal domain"/>
    <property type="match status" value="2"/>
</dbReference>
<feature type="repeat" description="NHL" evidence="6">
    <location>
        <begin position="110"/>
        <end position="153"/>
    </location>
</feature>
<dbReference type="Proteomes" id="UP001596250">
    <property type="component" value="Unassembled WGS sequence"/>
</dbReference>
<keyword evidence="3" id="KW-0677">Repeat</keyword>
<gene>
    <name evidence="9" type="ORF">ACFPXP_22125</name>
</gene>
<keyword evidence="10" id="KW-1185">Reference proteome</keyword>
<dbReference type="PROSITE" id="PS51125">
    <property type="entry name" value="NHL"/>
    <property type="match status" value="2"/>
</dbReference>
<comment type="subcellular location">
    <subcellularLocation>
        <location evidence="1">Membrane</location>
        <topology evidence="1">Multi-pass membrane protein</topology>
    </subcellularLocation>
</comment>
<feature type="transmembrane region" description="Helical" evidence="7">
    <location>
        <begin position="677"/>
        <end position="700"/>
    </location>
</feature>
<evidence type="ECO:0000256" key="1">
    <source>
        <dbReference type="ARBA" id="ARBA00004141"/>
    </source>
</evidence>
<feature type="transmembrane region" description="Helical" evidence="7">
    <location>
        <begin position="579"/>
        <end position="601"/>
    </location>
</feature>
<dbReference type="InterPro" id="IPR001258">
    <property type="entry name" value="NHL_repeat"/>
</dbReference>